<dbReference type="PATRIC" id="fig|1544416.3.peg.2295"/>
<dbReference type="EMBL" id="LKST01000004">
    <property type="protein sequence ID" value="KQB83320.1"/>
    <property type="molecule type" value="Genomic_DNA"/>
</dbReference>
<comment type="caution">
    <text evidence="6">The sequence shown here is derived from an EMBL/GenBank/DDBJ whole genome shotgun (WGS) entry which is preliminary data.</text>
</comment>
<evidence type="ECO:0000256" key="1">
    <source>
        <dbReference type="ARBA" id="ARBA00004496"/>
    </source>
</evidence>
<keyword evidence="4" id="KW-0963">Cytoplasm</keyword>
<dbReference type="AlphaFoldDB" id="A0A0Q1A976"/>
<evidence type="ECO:0000313" key="7">
    <source>
        <dbReference type="Proteomes" id="UP000050517"/>
    </source>
</evidence>
<dbReference type="InterPro" id="IPR010985">
    <property type="entry name" value="Ribbon_hlx_hlx"/>
</dbReference>
<proteinExistence type="inferred from homology"/>
<accession>A0A0Q1A976</accession>
<dbReference type="STRING" id="1544416.Cocul_02295"/>
<dbReference type="Proteomes" id="UP000050517">
    <property type="component" value="Unassembled WGS sequence"/>
</dbReference>
<evidence type="ECO:0000256" key="5">
    <source>
        <dbReference type="ARBA" id="ARBA00023125"/>
    </source>
</evidence>
<dbReference type="Gene3D" id="1.10.1220.10">
    <property type="entry name" value="Met repressor-like"/>
    <property type="match status" value="1"/>
</dbReference>
<gene>
    <name evidence="6" type="ORF">Cocul_02295</name>
</gene>
<dbReference type="GO" id="GO:0005737">
    <property type="term" value="C:cytoplasm"/>
    <property type="evidence" value="ECO:0007669"/>
    <property type="project" value="UniProtKB-SubCell"/>
</dbReference>
<evidence type="ECO:0000256" key="2">
    <source>
        <dbReference type="ARBA" id="ARBA00007183"/>
    </source>
</evidence>
<dbReference type="GO" id="GO:0003677">
    <property type="term" value="F:DNA binding"/>
    <property type="evidence" value="ECO:0007669"/>
    <property type="project" value="UniProtKB-KW"/>
</dbReference>
<name>A0A0Q1A976_9CORY</name>
<dbReference type="CDD" id="cd22233">
    <property type="entry name" value="RHH_CopAso-like"/>
    <property type="match status" value="1"/>
</dbReference>
<dbReference type="GO" id="GO:0006355">
    <property type="term" value="P:regulation of DNA-templated transcription"/>
    <property type="evidence" value="ECO:0007669"/>
    <property type="project" value="InterPro"/>
</dbReference>
<dbReference type="RefSeq" id="WP_169786410.1">
    <property type="nucleotide sequence ID" value="NZ_LKST01000004.1"/>
</dbReference>
<sequence>MTAPMATSVRLSPETAQKLEMLAERTGRSKSFYLRRAVEESIDRLLWQYEVAADWEDIKEGRMATHSHSEVKKQLGLDD</sequence>
<protein>
    <recommendedName>
        <fullName evidence="3">Relaxosome protein TraY</fullName>
    </recommendedName>
</protein>
<organism evidence="6 7">
    <name type="scientific">Corynebacterium oculi</name>
    <dbReference type="NCBI Taxonomy" id="1544416"/>
    <lineage>
        <taxon>Bacteria</taxon>
        <taxon>Bacillati</taxon>
        <taxon>Actinomycetota</taxon>
        <taxon>Actinomycetes</taxon>
        <taxon>Mycobacteriales</taxon>
        <taxon>Corynebacteriaceae</taxon>
        <taxon>Corynebacterium</taxon>
    </lineage>
</organism>
<reference evidence="6 7" key="1">
    <citation type="submission" date="2015-10" db="EMBL/GenBank/DDBJ databases">
        <title>Corynebacteirum lowii and Corynebacterium oculi species nova, derived from human clinical disease and and emended description of Corynebacterium mastiditis.</title>
        <authorList>
            <person name="Bernard K."/>
            <person name="Pacheco A.L."/>
            <person name="Mcdougall C."/>
            <person name="Burtx T."/>
            <person name="Weibe D."/>
            <person name="Tyler S."/>
            <person name="Olson A.B."/>
            <person name="Cnockaert M."/>
            <person name="Eguchi H."/>
            <person name="Kuwahara T."/>
            <person name="Nakayama-Imaohji H."/>
            <person name="Boudewijins M."/>
            <person name="Van Hoecke F."/>
            <person name="Bernier A.-M."/>
            <person name="Vandamme P."/>
        </authorList>
    </citation>
    <scope>NUCLEOTIDE SEQUENCE [LARGE SCALE GENOMIC DNA]</scope>
    <source>
        <strain evidence="6 7">NML 130210</strain>
    </source>
</reference>
<keyword evidence="7" id="KW-1185">Reference proteome</keyword>
<dbReference type="Pfam" id="PF05509">
    <property type="entry name" value="TraY"/>
    <property type="match status" value="1"/>
</dbReference>
<dbReference type="InterPro" id="IPR013321">
    <property type="entry name" value="Arc_rbn_hlx_hlx"/>
</dbReference>
<dbReference type="SUPFAM" id="SSF47598">
    <property type="entry name" value="Ribbon-helix-helix"/>
    <property type="match status" value="1"/>
</dbReference>
<evidence type="ECO:0000256" key="3">
    <source>
        <dbReference type="ARBA" id="ARBA00020541"/>
    </source>
</evidence>
<keyword evidence="5" id="KW-0238">DNA-binding</keyword>
<evidence type="ECO:0000256" key="4">
    <source>
        <dbReference type="ARBA" id="ARBA00022490"/>
    </source>
</evidence>
<evidence type="ECO:0000313" key="6">
    <source>
        <dbReference type="EMBL" id="KQB83320.1"/>
    </source>
</evidence>
<comment type="similarity">
    <text evidence="2">Belongs to the TraY family.</text>
</comment>
<dbReference type="InterPro" id="IPR008876">
    <property type="entry name" value="TraY"/>
</dbReference>
<comment type="subcellular location">
    <subcellularLocation>
        <location evidence="1">Cytoplasm</location>
    </subcellularLocation>
</comment>